<dbReference type="Gene3D" id="1.10.260.40">
    <property type="entry name" value="lambda repressor-like DNA-binding domains"/>
    <property type="match status" value="1"/>
</dbReference>
<reference evidence="2 3" key="1">
    <citation type="submission" date="2019-09" db="EMBL/GenBank/DDBJ databases">
        <title>Paraburkholderia podalyriae sp. nov., A South African Podalyria-associated rhizobium.</title>
        <authorList>
            <person name="Mavima L."/>
            <person name="Beukes C.W."/>
            <person name="Palmer M."/>
            <person name="De Meyer S.E."/>
            <person name="James E.K."/>
            <person name="Maluk M."/>
            <person name="Avontuur J.R."/>
            <person name="Chan W.Y."/>
            <person name="Venter S.N."/>
            <person name="Steenkamp E.T."/>
        </authorList>
    </citation>
    <scope>NUCLEOTIDE SEQUENCE [LARGE SCALE GENOMIC DNA]</scope>
    <source>
        <strain evidence="2 3">WC7.3b</strain>
    </source>
</reference>
<evidence type="ECO:0000313" key="2">
    <source>
        <dbReference type="EMBL" id="MBC8752300.1"/>
    </source>
</evidence>
<protein>
    <submittedName>
        <fullName evidence="2">Helix-turn-helix transcriptional regulator</fullName>
    </submittedName>
</protein>
<dbReference type="SUPFAM" id="SSF47413">
    <property type="entry name" value="lambda repressor-like DNA-binding domains"/>
    <property type="match status" value="1"/>
</dbReference>
<dbReference type="EMBL" id="VZQQ01000092">
    <property type="protein sequence ID" value="MBC8752300.1"/>
    <property type="molecule type" value="Genomic_DNA"/>
</dbReference>
<proteinExistence type="predicted"/>
<feature type="domain" description="HTH cro/C1-type" evidence="1">
    <location>
        <begin position="23"/>
        <end position="77"/>
    </location>
</feature>
<dbReference type="CDD" id="cd00093">
    <property type="entry name" value="HTH_XRE"/>
    <property type="match status" value="1"/>
</dbReference>
<dbReference type="InterPro" id="IPR010982">
    <property type="entry name" value="Lambda_DNA-bd_dom_sf"/>
</dbReference>
<dbReference type="Pfam" id="PF01381">
    <property type="entry name" value="HTH_3"/>
    <property type="match status" value="1"/>
</dbReference>
<evidence type="ECO:0000259" key="1">
    <source>
        <dbReference type="PROSITE" id="PS50943"/>
    </source>
</evidence>
<comment type="caution">
    <text evidence="2">The sequence shown here is derived from an EMBL/GenBank/DDBJ whole genome shotgun (WGS) entry which is preliminary data.</text>
</comment>
<dbReference type="InterPro" id="IPR001387">
    <property type="entry name" value="Cro/C1-type_HTH"/>
</dbReference>
<keyword evidence="3" id="KW-1185">Reference proteome</keyword>
<accession>A0ABR7Q173</accession>
<sequence>MPTLEQTRTQPRLLTEGELAVVVKFYRESRQWSQEQLADLSGLSVRTIQRVERGDASGFDTRRAIARAFGFEDIDALNKPFSIPTAEELQAAKEKFDREHITLKALPVQTGKQLAKLAEIHSMDLSTPAFELTREADEEFAALVNYMREYRDCSDLYSETQKFDVYDDMQRHIDALKTLGVSLCYAERKLL</sequence>
<dbReference type="PROSITE" id="PS50943">
    <property type="entry name" value="HTH_CROC1"/>
    <property type="match status" value="1"/>
</dbReference>
<dbReference type="SMART" id="SM00530">
    <property type="entry name" value="HTH_XRE"/>
    <property type="match status" value="1"/>
</dbReference>
<gene>
    <name evidence="2" type="ORF">F6X42_39525</name>
</gene>
<organism evidence="2 3">
    <name type="scientific">Paraburkholderia podalyriae</name>
    <dbReference type="NCBI Taxonomy" id="1938811"/>
    <lineage>
        <taxon>Bacteria</taxon>
        <taxon>Pseudomonadati</taxon>
        <taxon>Pseudomonadota</taxon>
        <taxon>Betaproteobacteria</taxon>
        <taxon>Burkholderiales</taxon>
        <taxon>Burkholderiaceae</taxon>
        <taxon>Paraburkholderia</taxon>
    </lineage>
</organism>
<name>A0ABR7Q173_9BURK</name>
<dbReference type="RefSeq" id="WP_187639177.1">
    <property type="nucleotide sequence ID" value="NZ_VZQQ01000092.1"/>
</dbReference>
<dbReference type="Proteomes" id="UP000736373">
    <property type="component" value="Unassembled WGS sequence"/>
</dbReference>
<evidence type="ECO:0000313" key="3">
    <source>
        <dbReference type="Proteomes" id="UP000736373"/>
    </source>
</evidence>